<evidence type="ECO:0000313" key="2">
    <source>
        <dbReference type="Proteomes" id="UP000614261"/>
    </source>
</evidence>
<dbReference type="Pfam" id="PF00805">
    <property type="entry name" value="Pentapeptide"/>
    <property type="match status" value="1"/>
</dbReference>
<organism evidence="1 2">
    <name type="scientific">Blastomonas aquatica</name>
    <dbReference type="NCBI Taxonomy" id="1510276"/>
    <lineage>
        <taxon>Bacteria</taxon>
        <taxon>Pseudomonadati</taxon>
        <taxon>Pseudomonadota</taxon>
        <taxon>Alphaproteobacteria</taxon>
        <taxon>Sphingomonadales</taxon>
        <taxon>Sphingomonadaceae</taxon>
        <taxon>Blastomonas</taxon>
    </lineage>
</organism>
<reference evidence="2" key="1">
    <citation type="journal article" date="2019" name="Int. J. Syst. Evol. Microbiol.">
        <title>The Global Catalogue of Microorganisms (GCM) 10K type strain sequencing project: providing services to taxonomists for standard genome sequencing and annotation.</title>
        <authorList>
            <consortium name="The Broad Institute Genomics Platform"/>
            <consortium name="The Broad Institute Genome Sequencing Center for Infectious Disease"/>
            <person name="Wu L."/>
            <person name="Ma J."/>
        </authorList>
    </citation>
    <scope>NUCLEOTIDE SEQUENCE [LARGE SCALE GENOMIC DNA]</scope>
    <source>
        <strain evidence="2">CGMCC 1.12851</strain>
    </source>
</reference>
<name>A0ABQ1J1N1_9SPHN</name>
<comment type="caution">
    <text evidence="1">The sequence shown here is derived from an EMBL/GenBank/DDBJ whole genome shotgun (WGS) entry which is preliminary data.</text>
</comment>
<evidence type="ECO:0008006" key="3">
    <source>
        <dbReference type="Google" id="ProtNLM"/>
    </source>
</evidence>
<accession>A0ABQ1J1N1</accession>
<sequence length="305" mass="34463">MIGWLLRPLGAFMFALLLLYIGQWVDRFSPLPPVTWLPVWARLDIGYVQSLSSEIGGSGIDALLVGCIAGYVVAQLDRSRDAELQRQSLRRRLRLRGSVDLENELKTGVSRLPLAGFTFAEAMVRDCHLALTRFYEHRRSTRFFGLFGVPREPLRANLKEVRFLGCSIHRASFGGSAGGTTLSECQFEHCEITWSDFRGANISGKFGVELFLNTSMTGCRFDDATFVGANLSFMSQRWCTFWGASFNDSRLPDGLFQALNDADCIAVDPKQQGLYRVRRLREIITRPTLQRVRFLFSFCVGSRFT</sequence>
<dbReference type="Proteomes" id="UP000614261">
    <property type="component" value="Unassembled WGS sequence"/>
</dbReference>
<protein>
    <recommendedName>
        <fullName evidence="3">Pentapeptide repeat-containing protein</fullName>
    </recommendedName>
</protein>
<evidence type="ECO:0000313" key="1">
    <source>
        <dbReference type="EMBL" id="GGB55833.1"/>
    </source>
</evidence>
<dbReference type="Gene3D" id="2.160.20.80">
    <property type="entry name" value="E3 ubiquitin-protein ligase SopA"/>
    <property type="match status" value="1"/>
</dbReference>
<gene>
    <name evidence="1" type="ORF">GCM10010833_08170</name>
</gene>
<proteinExistence type="predicted"/>
<dbReference type="SUPFAM" id="SSF141571">
    <property type="entry name" value="Pentapeptide repeat-like"/>
    <property type="match status" value="1"/>
</dbReference>
<keyword evidence="2" id="KW-1185">Reference proteome</keyword>
<dbReference type="EMBL" id="BMGD01000002">
    <property type="protein sequence ID" value="GGB55833.1"/>
    <property type="molecule type" value="Genomic_DNA"/>
</dbReference>
<dbReference type="InterPro" id="IPR001646">
    <property type="entry name" value="5peptide_repeat"/>
</dbReference>